<sequence>MRYILHVTSRALPGREQDYDRWYDEIHAAEVLALPGFLSCDRYDELGPDGQPTGTFVAHYGVETDDPAALLQSLFAAVPTMRLTDAFDPDSASFSFLRPHG</sequence>
<evidence type="ECO:0008006" key="3">
    <source>
        <dbReference type="Google" id="ProtNLM"/>
    </source>
</evidence>
<dbReference type="InterPro" id="IPR011008">
    <property type="entry name" value="Dimeric_a/b-barrel"/>
</dbReference>
<dbReference type="KEGG" id="rdi:CMV14_05720"/>
<dbReference type="SUPFAM" id="SSF54909">
    <property type="entry name" value="Dimeric alpha+beta barrel"/>
    <property type="match status" value="1"/>
</dbReference>
<dbReference type="AlphaFoldDB" id="A0A2A4FVT3"/>
<gene>
    <name evidence="1" type="ORF">COO09_14825</name>
</gene>
<name>A0A2A4FVT3_9SPHN</name>
<organism evidence="1 2">
    <name type="scientific">Rhizorhabdus dicambivorans</name>
    <dbReference type="NCBI Taxonomy" id="1850238"/>
    <lineage>
        <taxon>Bacteria</taxon>
        <taxon>Pseudomonadati</taxon>
        <taxon>Pseudomonadota</taxon>
        <taxon>Alphaproteobacteria</taxon>
        <taxon>Sphingomonadales</taxon>
        <taxon>Sphingomonadaceae</taxon>
        <taxon>Rhizorhabdus</taxon>
    </lineage>
</organism>
<keyword evidence="2" id="KW-1185">Reference proteome</keyword>
<proteinExistence type="predicted"/>
<evidence type="ECO:0000313" key="1">
    <source>
        <dbReference type="EMBL" id="PCE41558.1"/>
    </source>
</evidence>
<accession>A0A2A4FVT3</accession>
<dbReference type="Proteomes" id="UP000218934">
    <property type="component" value="Unassembled WGS sequence"/>
</dbReference>
<dbReference type="RefSeq" id="WP_066967733.1">
    <property type="nucleotide sequence ID" value="NZ_CP023449.1"/>
</dbReference>
<dbReference type="OrthoDB" id="3034735at2"/>
<protein>
    <recommendedName>
        <fullName evidence="3">DUF4286 domain-containing protein</fullName>
    </recommendedName>
</protein>
<reference evidence="1 2" key="1">
    <citation type="submission" date="2017-09" db="EMBL/GenBank/DDBJ databases">
        <title>The Catabolism of 3,6-Dichlorosalicylic acid is Initiated by the Cytochrome P450 Monooxygenase DsmABC in Rhizorhabdus dicambivorans Ndbn-20.</title>
        <authorList>
            <person name="Na L."/>
        </authorList>
    </citation>
    <scope>NUCLEOTIDE SEQUENCE [LARGE SCALE GENOMIC DNA]</scope>
    <source>
        <strain evidence="1 2">Ndbn-20m</strain>
    </source>
</reference>
<evidence type="ECO:0000313" key="2">
    <source>
        <dbReference type="Proteomes" id="UP000218934"/>
    </source>
</evidence>
<comment type="caution">
    <text evidence="1">The sequence shown here is derived from an EMBL/GenBank/DDBJ whole genome shotgun (WGS) entry which is preliminary data.</text>
</comment>
<dbReference type="EMBL" id="NWUF01000014">
    <property type="protein sequence ID" value="PCE41558.1"/>
    <property type="molecule type" value="Genomic_DNA"/>
</dbReference>